<dbReference type="Gene3D" id="3.30.360.10">
    <property type="entry name" value="Dihydrodipicolinate Reductase, domain 2"/>
    <property type="match status" value="1"/>
</dbReference>
<comment type="caution">
    <text evidence="4">The sequence shown here is derived from an EMBL/GenBank/DDBJ whole genome shotgun (WGS) entry which is preliminary data.</text>
</comment>
<dbReference type="InterPro" id="IPR036291">
    <property type="entry name" value="NAD(P)-bd_dom_sf"/>
</dbReference>
<dbReference type="InterPro" id="IPR000683">
    <property type="entry name" value="Gfo/Idh/MocA-like_OxRdtase_N"/>
</dbReference>
<dbReference type="PANTHER" id="PTHR43818">
    <property type="entry name" value="BCDNA.GH03377"/>
    <property type="match status" value="1"/>
</dbReference>
<dbReference type="InterPro" id="IPR050463">
    <property type="entry name" value="Gfo/Idh/MocA_oxidrdct_glycsds"/>
</dbReference>
<organism evidence="4 5">
    <name type="scientific">OM182 bacterium MED-G28</name>
    <dbReference type="NCBI Taxonomy" id="1986256"/>
    <lineage>
        <taxon>Bacteria</taxon>
        <taxon>Pseudomonadati</taxon>
        <taxon>Pseudomonadota</taxon>
        <taxon>Gammaproteobacteria</taxon>
        <taxon>OMG group</taxon>
        <taxon>OM182 clade</taxon>
    </lineage>
</organism>
<dbReference type="GO" id="GO:0000166">
    <property type="term" value="F:nucleotide binding"/>
    <property type="evidence" value="ECO:0007669"/>
    <property type="project" value="InterPro"/>
</dbReference>
<dbReference type="AlphaFoldDB" id="A0A2A5WEN6"/>
<keyword evidence="1" id="KW-0560">Oxidoreductase</keyword>
<evidence type="ECO:0000313" key="4">
    <source>
        <dbReference type="EMBL" id="PDH34949.1"/>
    </source>
</evidence>
<accession>A0A2A5WEN6</accession>
<evidence type="ECO:0000313" key="5">
    <source>
        <dbReference type="Proteomes" id="UP000219329"/>
    </source>
</evidence>
<evidence type="ECO:0000259" key="3">
    <source>
        <dbReference type="Pfam" id="PF02894"/>
    </source>
</evidence>
<dbReference type="SUPFAM" id="SSF55347">
    <property type="entry name" value="Glyceraldehyde-3-phosphate dehydrogenase-like, C-terminal domain"/>
    <property type="match status" value="1"/>
</dbReference>
<protein>
    <recommendedName>
        <fullName evidence="6">Gfo/Idh/MocA-like oxidoreductase N-terminal domain-containing protein</fullName>
    </recommendedName>
</protein>
<evidence type="ECO:0008006" key="6">
    <source>
        <dbReference type="Google" id="ProtNLM"/>
    </source>
</evidence>
<name>A0A2A5WEN6_9GAMM</name>
<feature type="domain" description="Gfo/Idh/MocA-like oxidoreductase N-terminal" evidence="2">
    <location>
        <begin position="50"/>
        <end position="158"/>
    </location>
</feature>
<dbReference type="Gene3D" id="3.40.50.720">
    <property type="entry name" value="NAD(P)-binding Rossmann-like Domain"/>
    <property type="match status" value="1"/>
</dbReference>
<feature type="domain" description="Gfo/Idh/MocA-like oxidoreductase C-terminal" evidence="3">
    <location>
        <begin position="185"/>
        <end position="387"/>
    </location>
</feature>
<dbReference type="PANTHER" id="PTHR43818:SF11">
    <property type="entry name" value="BCDNA.GH03377"/>
    <property type="match status" value="1"/>
</dbReference>
<dbReference type="Pfam" id="PF01408">
    <property type="entry name" value="GFO_IDH_MocA"/>
    <property type="match status" value="1"/>
</dbReference>
<dbReference type="InterPro" id="IPR004104">
    <property type="entry name" value="Gfo/Idh/MocA-like_OxRdtase_C"/>
</dbReference>
<dbReference type="SUPFAM" id="SSF51735">
    <property type="entry name" value="NAD(P)-binding Rossmann-fold domains"/>
    <property type="match status" value="1"/>
</dbReference>
<dbReference type="Pfam" id="PF02894">
    <property type="entry name" value="GFO_IDH_MocA_C"/>
    <property type="match status" value="1"/>
</dbReference>
<gene>
    <name evidence="4" type="ORF">CNF02_02685</name>
</gene>
<evidence type="ECO:0000259" key="2">
    <source>
        <dbReference type="Pfam" id="PF01408"/>
    </source>
</evidence>
<dbReference type="EMBL" id="NTJZ01000002">
    <property type="protein sequence ID" value="PDH34949.1"/>
    <property type="molecule type" value="Genomic_DNA"/>
</dbReference>
<proteinExistence type="predicted"/>
<dbReference type="GO" id="GO:0016491">
    <property type="term" value="F:oxidoreductase activity"/>
    <property type="evidence" value="ECO:0007669"/>
    <property type="project" value="UniProtKB-KW"/>
</dbReference>
<sequence>MSEKKSKTLEVNKTTKIKRRTVLKSAAIPLVASFTSRPSTAQNSVIGRKIRVGIIGAGANVRNVQLAGFRAIAECEVAAVANRTLQSSQRVASEFGIPKAYGSWQELLADEEIDAVLIGTWPYMHRDLTLASLESGKHVMCQARMANNTEEAREMLAASLRYPDLISQLVPTSTSYVIDNVVQRLVSESYLGDVLSVEIQRLRRTFVENPAELDWRHDVEFSGVNTLNLGSTYESMMRWLGPGNQVMAQTKTHVAKRLNRDGQSVDVEIPDHVDVIYELANSAQVHMRFSETTGLSSGNQTWIHGSDGTIFVDNRQNVFVGRRGDNELSPLPNPVQEQAYYRVEEEFINAILGREEISLNSFATGVQYMEWTEAVHRSAASGRRIELPLV</sequence>
<dbReference type="Proteomes" id="UP000219329">
    <property type="component" value="Unassembled WGS sequence"/>
</dbReference>
<reference evidence="4 5" key="1">
    <citation type="submission" date="2017-08" db="EMBL/GenBank/DDBJ databases">
        <title>Fine stratification of microbial communities through a metagenomic profile of the photic zone.</title>
        <authorList>
            <person name="Haro-Moreno J.M."/>
            <person name="Lopez-Perez M."/>
            <person name="De La Torre J."/>
            <person name="Picazo A."/>
            <person name="Camacho A."/>
            <person name="Rodriguez-Valera F."/>
        </authorList>
    </citation>
    <scope>NUCLEOTIDE SEQUENCE [LARGE SCALE GENOMIC DNA]</scope>
    <source>
        <strain evidence="4">MED-G28</strain>
    </source>
</reference>
<evidence type="ECO:0000256" key="1">
    <source>
        <dbReference type="ARBA" id="ARBA00023002"/>
    </source>
</evidence>